<feature type="signal peptide" evidence="1">
    <location>
        <begin position="1"/>
        <end position="30"/>
    </location>
</feature>
<organism evidence="2 3">
    <name type="scientific">Pedobacter antarcticus 4BY</name>
    <dbReference type="NCBI Taxonomy" id="1358423"/>
    <lineage>
        <taxon>Bacteria</taxon>
        <taxon>Pseudomonadati</taxon>
        <taxon>Bacteroidota</taxon>
        <taxon>Sphingobacteriia</taxon>
        <taxon>Sphingobacteriales</taxon>
        <taxon>Sphingobacteriaceae</taxon>
        <taxon>Pedobacter</taxon>
    </lineage>
</organism>
<evidence type="ECO:0000313" key="3">
    <source>
        <dbReference type="Proteomes" id="UP000028007"/>
    </source>
</evidence>
<dbReference type="eggNOG" id="COG0521">
    <property type="taxonomic scope" value="Bacteria"/>
</dbReference>
<dbReference type="SUPFAM" id="SSF48452">
    <property type="entry name" value="TPR-like"/>
    <property type="match status" value="1"/>
</dbReference>
<protein>
    <recommendedName>
        <fullName evidence="4">Starch-binding protein</fullName>
    </recommendedName>
</protein>
<dbReference type="Pfam" id="PF12771">
    <property type="entry name" value="SusD-like_2"/>
    <property type="match status" value="1"/>
</dbReference>
<sequence length="484" mass="52161">MKKNSTYNFLSMKAMAISLMVLLISVSSCKKGLDINIDPNNPTDVPLKTVLPSAQANLAYTLGGSINRIGGSIIQHYSGHRNQPLEYNRFDLTPATTDNIWSSMYAGVLEDLSNITTKGTEGGDLVYVGVAKILSAYTYSILTDSYGDIPFSNALGGVEIINPAYDTQESIYPQLITMLDEGIAAVKSGSGSEKPGLDDLIFGGDVVKWERFANTLKLRLLNHTSKVNAGAALAFLNTSPILMTSNADNGAFGFGTTASTSNPIYQFDVISGRNDNAISSTLINKMKGLNDPRISAFFYPVKKGALAGQYLGNVPGGDNDDSGESKFSRVGAAYAATDAPVVFLSYAEQNFIIAEVQQRAGNNAAAGTAYNNAINADLTYLGVSASAASTYLAQSTVAFNNTLQRIMEQKWITMFQGPYESWVDWRRTGFPVLTPPAVNRTGGVFPRRFPYPQLEINLNGEALANGPGIPIPYKTFLTGVWWDK</sequence>
<dbReference type="AlphaFoldDB" id="A0A081PM73"/>
<dbReference type="EMBL" id="JNFF01000001">
    <property type="protein sequence ID" value="KEQ31796.1"/>
    <property type="molecule type" value="Genomic_DNA"/>
</dbReference>
<keyword evidence="3" id="KW-1185">Reference proteome</keyword>
<dbReference type="Proteomes" id="UP000028007">
    <property type="component" value="Unassembled WGS sequence"/>
</dbReference>
<evidence type="ECO:0000313" key="2">
    <source>
        <dbReference type="EMBL" id="KEQ31796.1"/>
    </source>
</evidence>
<dbReference type="PROSITE" id="PS51257">
    <property type="entry name" value="PROKAR_LIPOPROTEIN"/>
    <property type="match status" value="1"/>
</dbReference>
<proteinExistence type="predicted"/>
<dbReference type="OrthoDB" id="9766256at2"/>
<evidence type="ECO:0000256" key="1">
    <source>
        <dbReference type="SAM" id="SignalP"/>
    </source>
</evidence>
<name>A0A081PM73_9SPHI</name>
<dbReference type="InterPro" id="IPR041662">
    <property type="entry name" value="SusD-like_2"/>
</dbReference>
<gene>
    <name evidence="2" type="ORF">N180_12075</name>
</gene>
<accession>A0A081PM73</accession>
<dbReference type="RefSeq" id="WP_037437576.1">
    <property type="nucleotide sequence ID" value="NZ_JNFF01000001.1"/>
</dbReference>
<comment type="caution">
    <text evidence="2">The sequence shown here is derived from an EMBL/GenBank/DDBJ whole genome shotgun (WGS) entry which is preliminary data.</text>
</comment>
<evidence type="ECO:0008006" key="4">
    <source>
        <dbReference type="Google" id="ProtNLM"/>
    </source>
</evidence>
<dbReference type="InterPro" id="IPR011990">
    <property type="entry name" value="TPR-like_helical_dom_sf"/>
</dbReference>
<reference evidence="2 3" key="1">
    <citation type="journal article" date="1992" name="Int. J. Syst. Bacteriol.">
        <title>Sphingobacterium antarcticus sp. nov. a Psychrotrophic Bacterium from the Soils of Schirmacher Oasis, Antarctica.</title>
        <authorList>
            <person name="Shivaji S."/>
            <person name="Ray M.K."/>
            <person name="Rao N.S."/>
            <person name="Saiserr L."/>
            <person name="Jagannadham M.V."/>
            <person name="Kumar G.S."/>
            <person name="Reddy G."/>
            <person name="Bhargava P.M."/>
        </authorList>
    </citation>
    <scope>NUCLEOTIDE SEQUENCE [LARGE SCALE GENOMIC DNA]</scope>
    <source>
        <strain evidence="2 3">4BY</strain>
    </source>
</reference>
<dbReference type="Gene3D" id="1.25.40.390">
    <property type="match status" value="1"/>
</dbReference>
<feature type="chain" id="PRO_5001762080" description="Starch-binding protein" evidence="1">
    <location>
        <begin position="31"/>
        <end position="484"/>
    </location>
</feature>
<keyword evidence="1" id="KW-0732">Signal</keyword>